<organism evidence="1 2">
    <name type="scientific">Puccinia graminis f. sp. tritici</name>
    <dbReference type="NCBI Taxonomy" id="56615"/>
    <lineage>
        <taxon>Eukaryota</taxon>
        <taxon>Fungi</taxon>
        <taxon>Dikarya</taxon>
        <taxon>Basidiomycota</taxon>
        <taxon>Pucciniomycotina</taxon>
        <taxon>Pucciniomycetes</taxon>
        <taxon>Pucciniales</taxon>
        <taxon>Pucciniaceae</taxon>
        <taxon>Puccinia</taxon>
    </lineage>
</organism>
<proteinExistence type="predicted"/>
<comment type="caution">
    <text evidence="1">The sequence shown here is derived from an EMBL/GenBank/DDBJ whole genome shotgun (WGS) entry which is preliminary data.</text>
</comment>
<protein>
    <submittedName>
        <fullName evidence="1">Uncharacterized protein</fullName>
    </submittedName>
</protein>
<dbReference type="AlphaFoldDB" id="A0A5B0LLP8"/>
<reference evidence="1 2" key="1">
    <citation type="submission" date="2019-05" db="EMBL/GenBank/DDBJ databases">
        <title>Emergence of the Ug99 lineage of the wheat stem rust pathogen through somatic hybridization.</title>
        <authorList>
            <person name="Li F."/>
            <person name="Upadhyaya N.M."/>
            <person name="Sperschneider J."/>
            <person name="Matny O."/>
            <person name="Nguyen-Phuc H."/>
            <person name="Mago R."/>
            <person name="Raley C."/>
            <person name="Miller M.E."/>
            <person name="Silverstein K.A.T."/>
            <person name="Henningsen E."/>
            <person name="Hirsch C.D."/>
            <person name="Visser B."/>
            <person name="Pretorius Z.A."/>
            <person name="Steffenson B.J."/>
            <person name="Schwessinger B."/>
            <person name="Dodds P.N."/>
            <person name="Figueroa M."/>
        </authorList>
    </citation>
    <scope>NUCLEOTIDE SEQUENCE [LARGE SCALE GENOMIC DNA]</scope>
    <source>
        <strain evidence="1">21-0</strain>
    </source>
</reference>
<evidence type="ECO:0000313" key="2">
    <source>
        <dbReference type="Proteomes" id="UP000324748"/>
    </source>
</evidence>
<dbReference type="Proteomes" id="UP000324748">
    <property type="component" value="Unassembled WGS sequence"/>
</dbReference>
<name>A0A5B0LLP8_PUCGR</name>
<gene>
    <name evidence="1" type="ORF">PGT21_020621</name>
</gene>
<sequence>MHMERESIHSHQELIGYDNRCHLLMQTESVHSSHEELNGLDNPRHRLRICADAERSSGVRVSESGSLRGRLALARGVSASAQTFNPEDNRGWGSS</sequence>
<accession>A0A5B0LLP8</accession>
<keyword evidence="2" id="KW-1185">Reference proteome</keyword>
<evidence type="ECO:0000313" key="1">
    <source>
        <dbReference type="EMBL" id="KAA1064976.1"/>
    </source>
</evidence>
<dbReference type="EMBL" id="VSWC01000197">
    <property type="protein sequence ID" value="KAA1064976.1"/>
    <property type="molecule type" value="Genomic_DNA"/>
</dbReference>